<proteinExistence type="predicted"/>
<gene>
    <name evidence="2" type="ORF">HNP24_002802</name>
</gene>
<dbReference type="Proteomes" id="UP000587367">
    <property type="component" value="Unassembled WGS sequence"/>
</dbReference>
<evidence type="ECO:0000313" key="2">
    <source>
        <dbReference type="EMBL" id="MBB6331852.1"/>
    </source>
</evidence>
<protein>
    <submittedName>
        <fullName evidence="2">Uncharacterized protein</fullName>
    </submittedName>
</protein>
<organism evidence="2 3">
    <name type="scientific">Chryseobacterium sediminis</name>
    <dbReference type="NCBI Taxonomy" id="1679494"/>
    <lineage>
        <taxon>Bacteria</taxon>
        <taxon>Pseudomonadati</taxon>
        <taxon>Bacteroidota</taxon>
        <taxon>Flavobacteriia</taxon>
        <taxon>Flavobacteriales</taxon>
        <taxon>Weeksellaceae</taxon>
        <taxon>Chryseobacterium group</taxon>
        <taxon>Chryseobacterium</taxon>
    </lineage>
</organism>
<evidence type="ECO:0000313" key="3">
    <source>
        <dbReference type="Proteomes" id="UP000587367"/>
    </source>
</evidence>
<keyword evidence="3" id="KW-1185">Reference proteome</keyword>
<keyword evidence="1" id="KW-0472">Membrane</keyword>
<accession>A0ABR6Q1L6</accession>
<evidence type="ECO:0000256" key="1">
    <source>
        <dbReference type="SAM" id="Phobius"/>
    </source>
</evidence>
<feature type="transmembrane region" description="Helical" evidence="1">
    <location>
        <begin position="19"/>
        <end position="39"/>
    </location>
</feature>
<keyword evidence="1" id="KW-0812">Transmembrane</keyword>
<sequence length="50" mass="6052">MNCIYFYSNIKKRVITDSLFVYINYEIVLYIMILFLPPFPLHDEAGLYKE</sequence>
<keyword evidence="1" id="KW-1133">Transmembrane helix</keyword>
<reference evidence="2 3" key="1">
    <citation type="submission" date="2020-08" db="EMBL/GenBank/DDBJ databases">
        <title>Functional genomics of gut bacteria from endangered species of beetles.</title>
        <authorList>
            <person name="Carlos-Shanley C."/>
        </authorList>
    </citation>
    <scope>NUCLEOTIDE SEQUENCE [LARGE SCALE GENOMIC DNA]</scope>
    <source>
        <strain evidence="2 3">S00068</strain>
    </source>
</reference>
<comment type="caution">
    <text evidence="2">The sequence shown here is derived from an EMBL/GenBank/DDBJ whole genome shotgun (WGS) entry which is preliminary data.</text>
</comment>
<name>A0ABR6Q1L6_9FLAO</name>
<dbReference type="EMBL" id="JACHKS010000001">
    <property type="protein sequence ID" value="MBB6331852.1"/>
    <property type="molecule type" value="Genomic_DNA"/>
</dbReference>